<comment type="subunit">
    <text evidence="2">Homodimer.</text>
</comment>
<evidence type="ECO:0000256" key="1">
    <source>
        <dbReference type="ARBA" id="ARBA00004651"/>
    </source>
</evidence>
<feature type="transmembrane region" description="Helical" evidence="14">
    <location>
        <begin position="154"/>
        <end position="174"/>
    </location>
</feature>
<dbReference type="GO" id="GO:0009401">
    <property type="term" value="P:phosphoenolpyruvate-dependent sugar phosphotransferase system"/>
    <property type="evidence" value="ECO:0007669"/>
    <property type="project" value="UniProtKB-KW"/>
</dbReference>
<feature type="transmembrane region" description="Helical" evidence="14">
    <location>
        <begin position="89"/>
        <end position="114"/>
    </location>
</feature>
<dbReference type="Proteomes" id="UP000263232">
    <property type="component" value="Chromosome"/>
</dbReference>
<accession>A0A347WNN7</accession>
<feature type="transmembrane region" description="Helical" evidence="14">
    <location>
        <begin position="230"/>
        <end position="249"/>
    </location>
</feature>
<keyword evidence="7 14" id="KW-0812">Transmembrane</keyword>
<feature type="transmembrane region" description="Helical" evidence="14">
    <location>
        <begin position="375"/>
        <end position="395"/>
    </location>
</feature>
<reference evidence="15 16" key="1">
    <citation type="submission" date="2017-09" db="EMBL/GenBank/DDBJ databases">
        <title>Complete genome sequence of Oxytococcus suis strain ZY16052.</title>
        <authorList>
            <person name="Li F."/>
        </authorList>
    </citation>
    <scope>NUCLEOTIDE SEQUENCE [LARGE SCALE GENOMIC DNA]</scope>
    <source>
        <strain evidence="15 16">ZY16052</strain>
    </source>
</reference>
<comment type="subcellular location">
    <subcellularLocation>
        <location evidence="1">Cell membrane</location>
        <topology evidence="1">Multi-pass membrane protein</topology>
    </subcellularLocation>
</comment>
<protein>
    <recommendedName>
        <fullName evidence="12">Ascorbate-specific PTS system EIIC component</fullName>
    </recommendedName>
    <alternativeName>
        <fullName evidence="13">Ascorbate-specific permease IIC component UlaA</fullName>
    </alternativeName>
</protein>
<dbReference type="AlphaFoldDB" id="A0A347WNN7"/>
<evidence type="ECO:0000256" key="2">
    <source>
        <dbReference type="ARBA" id="ARBA00011738"/>
    </source>
</evidence>
<feature type="transmembrane region" description="Helical" evidence="14">
    <location>
        <begin position="348"/>
        <end position="368"/>
    </location>
</feature>
<dbReference type="KEGG" id="abae:CL176_02595"/>
<keyword evidence="6" id="KW-0598">Phosphotransferase system</keyword>
<dbReference type="InterPro" id="IPR004703">
    <property type="entry name" value="PTS_sugar-sp_permease"/>
</dbReference>
<name>A0A347WNN7_9LACT</name>
<evidence type="ECO:0000256" key="12">
    <source>
        <dbReference type="ARBA" id="ARBA00039702"/>
    </source>
</evidence>
<keyword evidence="5" id="KW-0762">Sugar transport</keyword>
<evidence type="ECO:0000256" key="5">
    <source>
        <dbReference type="ARBA" id="ARBA00022597"/>
    </source>
</evidence>
<evidence type="ECO:0000256" key="13">
    <source>
        <dbReference type="ARBA" id="ARBA00042859"/>
    </source>
</evidence>
<comment type="similarity">
    <text evidence="11">Belongs to the UlaA family.</text>
</comment>
<evidence type="ECO:0000256" key="3">
    <source>
        <dbReference type="ARBA" id="ARBA00022448"/>
    </source>
</evidence>
<proteinExistence type="inferred from homology"/>
<comment type="function">
    <text evidence="10">The phosphoenolpyruvate-dependent sugar phosphotransferase system (sugar PTS), a major carbohydrate active transport system, catalyzes the phosphorylation of incoming sugar substrates concomitantly with their translocation across the cell membrane. The enzyme II UlaABC PTS system is involved in ascorbate transport.</text>
</comment>
<dbReference type="PANTHER" id="PTHR33843:SF4">
    <property type="entry name" value="ASCORBATE-SPECIFIC PTS SYSTEM EIIC COMPONENT"/>
    <property type="match status" value="1"/>
</dbReference>
<feature type="transmembrane region" description="Helical" evidence="14">
    <location>
        <begin position="126"/>
        <end position="148"/>
    </location>
</feature>
<dbReference type="InterPro" id="IPR051562">
    <property type="entry name" value="Ascorbate-PTS_EIIC"/>
</dbReference>
<evidence type="ECO:0000256" key="14">
    <source>
        <dbReference type="SAM" id="Phobius"/>
    </source>
</evidence>
<evidence type="ECO:0000256" key="4">
    <source>
        <dbReference type="ARBA" id="ARBA00022475"/>
    </source>
</evidence>
<dbReference type="Pfam" id="PF03611">
    <property type="entry name" value="EIIC-GAT"/>
    <property type="match status" value="1"/>
</dbReference>
<keyword evidence="4" id="KW-1003">Cell membrane</keyword>
<feature type="transmembrane region" description="Helical" evidence="14">
    <location>
        <begin position="261"/>
        <end position="280"/>
    </location>
</feature>
<dbReference type="EMBL" id="CP023434">
    <property type="protein sequence ID" value="AXY26694.1"/>
    <property type="molecule type" value="Genomic_DNA"/>
</dbReference>
<keyword evidence="8 14" id="KW-1133">Transmembrane helix</keyword>
<evidence type="ECO:0000256" key="11">
    <source>
        <dbReference type="ARBA" id="ARBA00038218"/>
    </source>
</evidence>
<dbReference type="PANTHER" id="PTHR33843">
    <property type="entry name" value="ASCORBATE-SPECIFIC PTS SYSTEM EIIC COMPONENT"/>
    <property type="match status" value="1"/>
</dbReference>
<keyword evidence="9 14" id="KW-0472">Membrane</keyword>
<keyword evidence="3" id="KW-0813">Transport</keyword>
<dbReference type="GO" id="GO:0005886">
    <property type="term" value="C:plasma membrane"/>
    <property type="evidence" value="ECO:0007669"/>
    <property type="project" value="UniProtKB-SubCell"/>
</dbReference>
<gene>
    <name evidence="15" type="ORF">CL176_02595</name>
</gene>
<organism evidence="15 16">
    <name type="scientific">Suicoccus acidiformans</name>
    <dbReference type="NCBI Taxonomy" id="2036206"/>
    <lineage>
        <taxon>Bacteria</taxon>
        <taxon>Bacillati</taxon>
        <taxon>Bacillota</taxon>
        <taxon>Bacilli</taxon>
        <taxon>Lactobacillales</taxon>
        <taxon>Aerococcaceae</taxon>
        <taxon>Suicoccus</taxon>
    </lineage>
</organism>
<feature type="transmembrane region" description="Helical" evidence="14">
    <location>
        <begin position="323"/>
        <end position="342"/>
    </location>
</feature>
<keyword evidence="16" id="KW-1185">Reference proteome</keyword>
<evidence type="ECO:0000256" key="7">
    <source>
        <dbReference type="ARBA" id="ARBA00022692"/>
    </source>
</evidence>
<evidence type="ECO:0000256" key="9">
    <source>
        <dbReference type="ARBA" id="ARBA00023136"/>
    </source>
</evidence>
<sequence length="428" mass="46313">MKMREILNFIIFQILNNSAIFLGIIALIGLLLQRKTLAETIDGVVKTIVGLVILDAGAGIISNSIAPIVDLLNKSTGINGVLPANEAAFAIAMETLSTNIVLSFLLGFILHLILVKIIPNKNFKHVYLTVHQMLIVSSFLHVALPYVINVSNTLLIIIAAILLALYWTIGPAIARIYTKDFTDDEITLGHANHLGAWLGGVIGNLVGKPEEDAENLELPGILSIFKDTTISLAFIMPIIYIIIGLIVGSDGIVTLSNDTNWFIWLFLSAMQFTAGFVILMSGVRMFTGSIVPAFQGIADKFLPGAVPALDVAVFYAFSPTGSLLGFLGSILGTIIYVIFSLIVRINVIVFPSPIIMFFDGCLIGVVGNKRGGWKAALIAGAIAGFITHLGFAFLYPMTTSLYGSGLTFSNIDYSLVWLPLMWFLRLFS</sequence>
<evidence type="ECO:0000256" key="10">
    <source>
        <dbReference type="ARBA" id="ARBA00037387"/>
    </source>
</evidence>
<dbReference type="OrthoDB" id="9796178at2"/>
<evidence type="ECO:0000256" key="8">
    <source>
        <dbReference type="ARBA" id="ARBA00022989"/>
    </source>
</evidence>
<evidence type="ECO:0000313" key="15">
    <source>
        <dbReference type="EMBL" id="AXY26694.1"/>
    </source>
</evidence>
<evidence type="ECO:0000256" key="6">
    <source>
        <dbReference type="ARBA" id="ARBA00022683"/>
    </source>
</evidence>
<feature type="transmembrane region" description="Helical" evidence="14">
    <location>
        <begin position="401"/>
        <end position="424"/>
    </location>
</feature>
<feature type="transmembrane region" description="Helical" evidence="14">
    <location>
        <begin position="6"/>
        <end position="32"/>
    </location>
</feature>
<evidence type="ECO:0000313" key="16">
    <source>
        <dbReference type="Proteomes" id="UP000263232"/>
    </source>
</evidence>